<accession>A0A941I7A7</accession>
<dbReference type="EMBL" id="JAGSPN010000013">
    <property type="protein sequence ID" value="MBR7783611.1"/>
    <property type="molecule type" value="Genomic_DNA"/>
</dbReference>
<proteinExistence type="predicted"/>
<dbReference type="Proteomes" id="UP000680067">
    <property type="component" value="Unassembled WGS sequence"/>
</dbReference>
<evidence type="ECO:0000313" key="1">
    <source>
        <dbReference type="EMBL" id="MBR7783611.1"/>
    </source>
</evidence>
<name>A0A941I7A7_9BURK</name>
<reference evidence="1" key="1">
    <citation type="submission" date="2021-04" db="EMBL/GenBank/DDBJ databases">
        <title>novel species isolated from subtropical streams in China.</title>
        <authorList>
            <person name="Lu H."/>
        </authorList>
    </citation>
    <scope>NUCLEOTIDE SEQUENCE</scope>
    <source>
        <strain evidence="1">LFS511W</strain>
    </source>
</reference>
<dbReference type="AlphaFoldDB" id="A0A941I7A7"/>
<protein>
    <recommendedName>
        <fullName evidence="3">Lipoprotein</fullName>
    </recommendedName>
</protein>
<evidence type="ECO:0000313" key="2">
    <source>
        <dbReference type="Proteomes" id="UP000680067"/>
    </source>
</evidence>
<dbReference type="RefSeq" id="WP_212688884.1">
    <property type="nucleotide sequence ID" value="NZ_JAGSPN010000013.1"/>
</dbReference>
<dbReference type="PROSITE" id="PS51257">
    <property type="entry name" value="PROKAR_LIPOPROTEIN"/>
    <property type="match status" value="1"/>
</dbReference>
<comment type="caution">
    <text evidence="1">The sequence shown here is derived from an EMBL/GenBank/DDBJ whole genome shotgun (WGS) entry which is preliminary data.</text>
</comment>
<keyword evidence="2" id="KW-1185">Reference proteome</keyword>
<gene>
    <name evidence="1" type="ORF">KDM89_15810</name>
</gene>
<organism evidence="1 2">
    <name type="scientific">Undibacterium luofuense</name>
    <dbReference type="NCBI Taxonomy" id="2828733"/>
    <lineage>
        <taxon>Bacteria</taxon>
        <taxon>Pseudomonadati</taxon>
        <taxon>Pseudomonadota</taxon>
        <taxon>Betaproteobacteria</taxon>
        <taxon>Burkholderiales</taxon>
        <taxon>Oxalobacteraceae</taxon>
        <taxon>Undibacterium</taxon>
    </lineage>
</organism>
<evidence type="ECO:0008006" key="3">
    <source>
        <dbReference type="Google" id="ProtNLM"/>
    </source>
</evidence>
<sequence>MRIANLLLIAGLVTGLSGCVTTYVHPANTPLAKLNLEGTTGYNSVPKSICVDGTEKALKPDSTGYSDIPAGRKLTVVFNYSNQGAFGSQVCKAFSSFYPEPGKSYVTVVERDAFRCRGLIFLEDSSKKTGLSFEPSIAPGEKC</sequence>